<name>A0ACD4DK97_9NOCA</name>
<proteinExistence type="predicted"/>
<organism evidence="1 2">
    <name type="scientific">Rhodococcus sacchari</name>
    <dbReference type="NCBI Taxonomy" id="2962047"/>
    <lineage>
        <taxon>Bacteria</taxon>
        <taxon>Bacillati</taxon>
        <taxon>Actinomycetota</taxon>
        <taxon>Actinomycetes</taxon>
        <taxon>Mycobacteriales</taxon>
        <taxon>Nocardiaceae</taxon>
        <taxon>Rhodococcus</taxon>
    </lineage>
</organism>
<dbReference type="Proteomes" id="UP001156484">
    <property type="component" value="Chromosome"/>
</dbReference>
<protein>
    <submittedName>
        <fullName evidence="1">Uncharacterized protein</fullName>
    </submittedName>
</protein>
<evidence type="ECO:0000313" key="1">
    <source>
        <dbReference type="EMBL" id="UYP20128.1"/>
    </source>
</evidence>
<sequence length="65" mass="6732">MTTVLAKVLLWVALLAGLIGAGAAVYRLHVHATVAALIVASVAGLVLLRLRAEARDTPDRDTAVS</sequence>
<gene>
    <name evidence="1" type="ORF">OED52_06185</name>
</gene>
<accession>A0ACD4DK97</accession>
<reference evidence="1" key="1">
    <citation type="submission" date="2022-10" db="EMBL/GenBank/DDBJ databases">
        <title>Rhodococcus ferula Z13 complete genome.</title>
        <authorList>
            <person name="Long X."/>
            <person name="Zang M."/>
        </authorList>
    </citation>
    <scope>NUCLEOTIDE SEQUENCE</scope>
    <source>
        <strain evidence="1">Z13</strain>
    </source>
</reference>
<dbReference type="EMBL" id="CP107551">
    <property type="protein sequence ID" value="UYP20128.1"/>
    <property type="molecule type" value="Genomic_DNA"/>
</dbReference>
<keyword evidence="2" id="KW-1185">Reference proteome</keyword>
<evidence type="ECO:0000313" key="2">
    <source>
        <dbReference type="Proteomes" id="UP001156484"/>
    </source>
</evidence>